<evidence type="ECO:0008006" key="9">
    <source>
        <dbReference type="Google" id="ProtNLM"/>
    </source>
</evidence>
<feature type="transmembrane region" description="Helical" evidence="7">
    <location>
        <begin position="234"/>
        <end position="257"/>
    </location>
</feature>
<evidence type="ECO:0000256" key="4">
    <source>
        <dbReference type="ARBA" id="ARBA00022692"/>
    </source>
</evidence>
<feature type="transmembrane region" description="Helical" evidence="7">
    <location>
        <begin position="350"/>
        <end position="374"/>
    </location>
</feature>
<evidence type="ECO:0000256" key="5">
    <source>
        <dbReference type="ARBA" id="ARBA00022989"/>
    </source>
</evidence>
<feature type="transmembrane region" description="Helical" evidence="7">
    <location>
        <begin position="60"/>
        <end position="79"/>
    </location>
</feature>
<feature type="non-terminal residue" evidence="8">
    <location>
        <position position="1"/>
    </location>
</feature>
<dbReference type="Gene3D" id="1.20.1250.20">
    <property type="entry name" value="MFS general substrate transporter like domains"/>
    <property type="match status" value="1"/>
</dbReference>
<organism evidence="8">
    <name type="scientific">marine metagenome</name>
    <dbReference type="NCBI Taxonomy" id="408172"/>
    <lineage>
        <taxon>unclassified sequences</taxon>
        <taxon>metagenomes</taxon>
        <taxon>ecological metagenomes</taxon>
    </lineage>
</organism>
<feature type="transmembrane region" description="Helical" evidence="7">
    <location>
        <begin position="85"/>
        <end position="103"/>
    </location>
</feature>
<protein>
    <recommendedName>
        <fullName evidence="9">Major facilitator superfamily (MFS) profile domain-containing protein</fullName>
    </recommendedName>
</protein>
<feature type="transmembrane region" description="Helical" evidence="7">
    <location>
        <begin position="292"/>
        <end position="314"/>
    </location>
</feature>
<keyword evidence="3" id="KW-1003">Cell membrane</keyword>
<keyword evidence="5 7" id="KW-1133">Transmembrane helix</keyword>
<dbReference type="SUPFAM" id="SSF103473">
    <property type="entry name" value="MFS general substrate transporter"/>
    <property type="match status" value="1"/>
</dbReference>
<feature type="transmembrane region" description="Helical" evidence="7">
    <location>
        <begin position="30"/>
        <end position="48"/>
    </location>
</feature>
<dbReference type="EMBL" id="UINC01003048">
    <property type="protein sequence ID" value="SVA02856.1"/>
    <property type="molecule type" value="Genomic_DNA"/>
</dbReference>
<dbReference type="InterPro" id="IPR011701">
    <property type="entry name" value="MFS"/>
</dbReference>
<evidence type="ECO:0000256" key="7">
    <source>
        <dbReference type="SAM" id="Phobius"/>
    </source>
</evidence>
<feature type="transmembrane region" description="Helical" evidence="7">
    <location>
        <begin position="269"/>
        <end position="286"/>
    </location>
</feature>
<keyword evidence="6 7" id="KW-0472">Membrane</keyword>
<evidence type="ECO:0000256" key="6">
    <source>
        <dbReference type="ARBA" id="ARBA00023136"/>
    </source>
</evidence>
<accession>A0A381SFU1</accession>
<dbReference type="PANTHER" id="PTHR23513:SF9">
    <property type="entry name" value="ENTEROBACTIN EXPORTER ENTS"/>
    <property type="match status" value="1"/>
</dbReference>
<evidence type="ECO:0000313" key="8">
    <source>
        <dbReference type="EMBL" id="SVA02856.1"/>
    </source>
</evidence>
<name>A0A381SFU1_9ZZZZ</name>
<keyword evidence="4 7" id="KW-0812">Transmembrane</keyword>
<evidence type="ECO:0000256" key="2">
    <source>
        <dbReference type="ARBA" id="ARBA00022448"/>
    </source>
</evidence>
<reference evidence="8" key="1">
    <citation type="submission" date="2018-05" db="EMBL/GenBank/DDBJ databases">
        <authorList>
            <person name="Lanie J.A."/>
            <person name="Ng W.-L."/>
            <person name="Kazmierczak K.M."/>
            <person name="Andrzejewski T.M."/>
            <person name="Davidsen T.M."/>
            <person name="Wayne K.J."/>
            <person name="Tettelin H."/>
            <person name="Glass J.I."/>
            <person name="Rusch D."/>
            <person name="Podicherti R."/>
            <person name="Tsui H.-C.T."/>
            <person name="Winkler M.E."/>
        </authorList>
    </citation>
    <scope>NUCLEOTIDE SEQUENCE</scope>
</reference>
<dbReference type="GO" id="GO:0005886">
    <property type="term" value="C:plasma membrane"/>
    <property type="evidence" value="ECO:0007669"/>
    <property type="project" value="UniProtKB-SubCell"/>
</dbReference>
<proteinExistence type="predicted"/>
<dbReference type="AlphaFoldDB" id="A0A381SFU1"/>
<feature type="transmembrane region" description="Helical" evidence="7">
    <location>
        <begin position="154"/>
        <end position="176"/>
    </location>
</feature>
<evidence type="ECO:0000256" key="3">
    <source>
        <dbReference type="ARBA" id="ARBA00022475"/>
    </source>
</evidence>
<dbReference type="InterPro" id="IPR036259">
    <property type="entry name" value="MFS_trans_sf"/>
</dbReference>
<dbReference type="Pfam" id="PF07690">
    <property type="entry name" value="MFS_1"/>
    <property type="match status" value="1"/>
</dbReference>
<keyword evidence="2" id="KW-0813">Transport</keyword>
<gene>
    <name evidence="8" type="ORF">METZ01_LOCUS55710</name>
</gene>
<dbReference type="GO" id="GO:0022857">
    <property type="term" value="F:transmembrane transporter activity"/>
    <property type="evidence" value="ECO:0007669"/>
    <property type="project" value="InterPro"/>
</dbReference>
<dbReference type="PANTHER" id="PTHR23513">
    <property type="entry name" value="INTEGRAL MEMBRANE EFFLUX PROTEIN-RELATED"/>
    <property type="match status" value="1"/>
</dbReference>
<sequence>VNFLTWFAVIGQITIIGKQVYDMTGRELDLGLLGLAEFAPLAVLAPLTGSLSDRLDRRKVLGVALVGEASASLLLFLYARSDPTSITPIFAIVLLFGVSRAFAFPAGRALAIDLSPHEVVPRVIALKSVCFQAGHIAGPVTFGFVFIADESLPYFLSFLSLLVAAGIVGVIPSSGVRRLTSIGSRQAIYDALEGLRFIRRRPVIFGAMGLDLFAVLFGGAIALLPAIAENRLGVGAVGLGWLRSGVGIGAGATAICMSIRPVRRHLGRILYVVVAVFGLGTIALGLTRSFALALTIIIVISAADAVSMFIRATLVPLATPEDMRGRVLATEGVFIGASNELGAAESGLTAAFMGLVGAVVFGGAATLVVVAVWWRWFPDLRDLDTFDEVRPDPP</sequence>
<comment type="subcellular location">
    <subcellularLocation>
        <location evidence="1">Cell membrane</location>
        <topology evidence="1">Multi-pass membrane protein</topology>
    </subcellularLocation>
</comment>
<feature type="transmembrane region" description="Helical" evidence="7">
    <location>
        <begin position="124"/>
        <end position="148"/>
    </location>
</feature>
<feature type="transmembrane region" description="Helical" evidence="7">
    <location>
        <begin position="203"/>
        <end position="228"/>
    </location>
</feature>
<evidence type="ECO:0000256" key="1">
    <source>
        <dbReference type="ARBA" id="ARBA00004651"/>
    </source>
</evidence>
<dbReference type="CDD" id="cd06173">
    <property type="entry name" value="MFS_MefA_like"/>
    <property type="match status" value="1"/>
</dbReference>